<proteinExistence type="predicted"/>
<sequence length="291" mass="31325">MTSAGPICASCKQLGHSRGSNFSYSLSPRHKTLLIPQKRTSDNLSAQEEYQAESTVQNSVVLTVAEINALSCAAQYSAEGSRAAASKPRAEAVQSHVMLTIAEKIALSRAAKYPAESDSAAASKPRVEAVQSRVVLTIAEIIALSRAAQYPAESSRAAASRPRVEAVWDFVVPTQLLSIDLSFTEQYTAESDRDLTDAFEALQVSDVERVLDLTTTIATATTTVIPHCSSCNGIGHQQSNSLQCPNNQRDRNFVPGQLTTTHNIAWHTTTSAMIPVLYAMTLADMSSRLPL</sequence>
<dbReference type="RefSeq" id="XP_018288587.1">
    <property type="nucleotide sequence ID" value="XM_018442129.1"/>
</dbReference>
<reference evidence="2" key="1">
    <citation type="submission" date="2015-06" db="EMBL/GenBank/DDBJ databases">
        <title>Expansion of signal transduction pathways in fungi by whole-genome duplication.</title>
        <authorList>
            <consortium name="DOE Joint Genome Institute"/>
            <person name="Corrochano L.M."/>
            <person name="Kuo A."/>
            <person name="Marcet-Houben M."/>
            <person name="Polaino S."/>
            <person name="Salamov A."/>
            <person name="Villalobos J.M."/>
            <person name="Alvarez M.I."/>
            <person name="Avalos J."/>
            <person name="Benito E.P."/>
            <person name="Benoit I."/>
            <person name="Burger G."/>
            <person name="Camino L.P."/>
            <person name="Canovas D."/>
            <person name="Cerda-Olmedo E."/>
            <person name="Cheng J.-F."/>
            <person name="Dominguez A."/>
            <person name="Elias M."/>
            <person name="Eslava A.P."/>
            <person name="Glaser F."/>
            <person name="Grimwood J."/>
            <person name="Gutierrez G."/>
            <person name="Heitman J."/>
            <person name="Henrissat B."/>
            <person name="Iturriaga E.A."/>
            <person name="Lang B.F."/>
            <person name="Lavin J.L."/>
            <person name="Lee S."/>
            <person name="Li W."/>
            <person name="Lindquist E."/>
            <person name="Lopez-Garcia S."/>
            <person name="Luque E.M."/>
            <person name="Marcos A.T."/>
            <person name="Martin J."/>
            <person name="McCluskey K."/>
            <person name="Medina H.R."/>
            <person name="Miralles-Duran A."/>
            <person name="Miyazaki A."/>
            <person name="Munoz-Torres E."/>
            <person name="Oguiza J.A."/>
            <person name="Ohm R."/>
            <person name="Olmedo M."/>
            <person name="Orejas M."/>
            <person name="Ortiz-Castellanos L."/>
            <person name="Pisabarro A.G."/>
            <person name="Rodriguez-Romero J."/>
            <person name="Ruiz-Herrera J."/>
            <person name="Ruiz-Vazquez R."/>
            <person name="Sanz C."/>
            <person name="Schackwitz W."/>
            <person name="Schmutz J."/>
            <person name="Shahriari M."/>
            <person name="Shelest E."/>
            <person name="Silva-Franco F."/>
            <person name="Soanes D."/>
            <person name="Syed K."/>
            <person name="Tagua V.G."/>
            <person name="Talbot N.J."/>
            <person name="Thon M."/>
            <person name="De vries R.P."/>
            <person name="Wiebenga A."/>
            <person name="Yadav J.S."/>
            <person name="Braun E.L."/>
            <person name="Baker S."/>
            <person name="Garre V."/>
            <person name="Horwitz B."/>
            <person name="Torres-Martinez S."/>
            <person name="Idnurm A."/>
            <person name="Herrera-Estrella A."/>
            <person name="Gabaldon T."/>
            <person name="Grigoriev I.V."/>
        </authorList>
    </citation>
    <scope>NUCLEOTIDE SEQUENCE [LARGE SCALE GENOMIC DNA]</scope>
    <source>
        <strain evidence="2">NRRL 1555(-)</strain>
    </source>
</reference>
<dbReference type="GeneID" id="29003035"/>
<dbReference type="VEuPathDB" id="FungiDB:PHYBLDRAFT_69623"/>
<dbReference type="Proteomes" id="UP000077315">
    <property type="component" value="Unassembled WGS sequence"/>
</dbReference>
<keyword evidence="2" id="KW-1185">Reference proteome</keyword>
<dbReference type="AlphaFoldDB" id="A0A167LIL5"/>
<accession>A0A167LIL5</accession>
<gene>
    <name evidence="1" type="ORF">PHYBLDRAFT_69623</name>
</gene>
<dbReference type="InParanoid" id="A0A167LIL5"/>
<evidence type="ECO:0000313" key="1">
    <source>
        <dbReference type="EMBL" id="OAD70547.1"/>
    </source>
</evidence>
<evidence type="ECO:0000313" key="2">
    <source>
        <dbReference type="Proteomes" id="UP000077315"/>
    </source>
</evidence>
<protein>
    <submittedName>
        <fullName evidence="1">Uncharacterized protein</fullName>
    </submittedName>
</protein>
<organism evidence="1 2">
    <name type="scientific">Phycomyces blakesleeanus (strain ATCC 8743b / DSM 1359 / FGSC 10004 / NBRC 33097 / NRRL 1555)</name>
    <dbReference type="NCBI Taxonomy" id="763407"/>
    <lineage>
        <taxon>Eukaryota</taxon>
        <taxon>Fungi</taxon>
        <taxon>Fungi incertae sedis</taxon>
        <taxon>Mucoromycota</taxon>
        <taxon>Mucoromycotina</taxon>
        <taxon>Mucoromycetes</taxon>
        <taxon>Mucorales</taxon>
        <taxon>Phycomycetaceae</taxon>
        <taxon>Phycomyces</taxon>
    </lineage>
</organism>
<dbReference type="EMBL" id="KV440988">
    <property type="protein sequence ID" value="OAD70547.1"/>
    <property type="molecule type" value="Genomic_DNA"/>
</dbReference>
<name>A0A167LIL5_PHYB8</name>